<dbReference type="InterPro" id="IPR043135">
    <property type="entry name" value="Fur_C"/>
</dbReference>
<keyword evidence="6" id="KW-0804">Transcription</keyword>
<protein>
    <recommendedName>
        <fullName evidence="11">Fur family transcriptional regulator</fullName>
    </recommendedName>
</protein>
<dbReference type="Gene3D" id="1.10.10.10">
    <property type="entry name" value="Winged helix-like DNA-binding domain superfamily/Winged helix DNA-binding domain"/>
    <property type="match status" value="1"/>
</dbReference>
<evidence type="ECO:0000256" key="2">
    <source>
        <dbReference type="ARBA" id="ARBA00022491"/>
    </source>
</evidence>
<dbReference type="GO" id="GO:0003700">
    <property type="term" value="F:DNA-binding transcription factor activity"/>
    <property type="evidence" value="ECO:0007669"/>
    <property type="project" value="InterPro"/>
</dbReference>
<feature type="binding site" evidence="8">
    <location>
        <position position="108"/>
    </location>
    <ligand>
        <name>Fe cation</name>
        <dbReference type="ChEBI" id="CHEBI:24875"/>
    </ligand>
</feature>
<keyword evidence="7" id="KW-0479">Metal-binding</keyword>
<proteinExistence type="inferred from homology"/>
<name>A0A0G2Z964_9BACT</name>
<dbReference type="EMBL" id="CP011232">
    <property type="protein sequence ID" value="AKI98145.1"/>
    <property type="molecule type" value="Genomic_DNA"/>
</dbReference>
<evidence type="ECO:0000256" key="8">
    <source>
        <dbReference type="PIRSR" id="PIRSR602481-2"/>
    </source>
</evidence>
<evidence type="ECO:0000313" key="9">
    <source>
        <dbReference type="EMBL" id="AKI98145.1"/>
    </source>
</evidence>
<organism evidence="9 10">
    <name type="scientific">Kosmotoga pacifica</name>
    <dbReference type="NCBI Taxonomy" id="1330330"/>
    <lineage>
        <taxon>Bacteria</taxon>
        <taxon>Thermotogati</taxon>
        <taxon>Thermotogota</taxon>
        <taxon>Thermotogae</taxon>
        <taxon>Kosmotogales</taxon>
        <taxon>Kosmotogaceae</taxon>
        <taxon>Kosmotoga</taxon>
    </lineage>
</organism>
<evidence type="ECO:0000256" key="6">
    <source>
        <dbReference type="ARBA" id="ARBA00023163"/>
    </source>
</evidence>
<dbReference type="InterPro" id="IPR002481">
    <property type="entry name" value="FUR"/>
</dbReference>
<dbReference type="AlphaFoldDB" id="A0A0G2Z964"/>
<accession>A0A0G2Z964</accession>
<feature type="binding site" evidence="7">
    <location>
        <position position="93"/>
    </location>
    <ligand>
        <name>Zn(2+)</name>
        <dbReference type="ChEBI" id="CHEBI:29105"/>
    </ligand>
</feature>
<evidence type="ECO:0000256" key="4">
    <source>
        <dbReference type="ARBA" id="ARBA00023015"/>
    </source>
</evidence>
<reference evidence="9 10" key="1">
    <citation type="submission" date="2015-04" db="EMBL/GenBank/DDBJ databases">
        <title>Complete Genome Sequence of Kosmotoga pacifica SLHLJ1.</title>
        <authorList>
            <person name="Jiang L.J."/>
            <person name="Shao Z.Z."/>
            <person name="Jebbar M."/>
        </authorList>
    </citation>
    <scope>NUCLEOTIDE SEQUENCE [LARGE SCALE GENOMIC DNA]</scope>
    <source>
        <strain evidence="9 10">SLHLJ1</strain>
    </source>
</reference>
<keyword evidence="2" id="KW-0678">Repressor</keyword>
<dbReference type="OrthoDB" id="8659436at2"/>
<comment type="cofactor">
    <cofactor evidence="7">
        <name>Zn(2+)</name>
        <dbReference type="ChEBI" id="CHEBI:29105"/>
    </cofactor>
    <text evidence="7">Binds 1 zinc ion per subunit.</text>
</comment>
<evidence type="ECO:0008006" key="11">
    <source>
        <dbReference type="Google" id="ProtNLM"/>
    </source>
</evidence>
<dbReference type="PATRIC" id="fig|1330330.3.peg.2083"/>
<feature type="binding site" evidence="7">
    <location>
        <position position="136"/>
    </location>
    <ligand>
        <name>Zn(2+)</name>
        <dbReference type="ChEBI" id="CHEBI:29105"/>
    </ligand>
</feature>
<dbReference type="SUPFAM" id="SSF46785">
    <property type="entry name" value="Winged helix' DNA-binding domain"/>
    <property type="match status" value="1"/>
</dbReference>
<comment type="similarity">
    <text evidence="1">Belongs to the Fur family.</text>
</comment>
<dbReference type="Proteomes" id="UP000035159">
    <property type="component" value="Chromosome"/>
</dbReference>
<evidence type="ECO:0000313" key="10">
    <source>
        <dbReference type="Proteomes" id="UP000035159"/>
    </source>
</evidence>
<dbReference type="Gene3D" id="3.30.1490.190">
    <property type="match status" value="1"/>
</dbReference>
<keyword evidence="3 7" id="KW-0862">Zinc</keyword>
<evidence type="ECO:0000256" key="1">
    <source>
        <dbReference type="ARBA" id="ARBA00007957"/>
    </source>
</evidence>
<dbReference type="Pfam" id="PF01475">
    <property type="entry name" value="FUR"/>
    <property type="match status" value="1"/>
</dbReference>
<evidence type="ECO:0000256" key="3">
    <source>
        <dbReference type="ARBA" id="ARBA00022833"/>
    </source>
</evidence>
<gene>
    <name evidence="9" type="ORF">IX53_10250</name>
</gene>
<dbReference type="GO" id="GO:0045892">
    <property type="term" value="P:negative regulation of DNA-templated transcription"/>
    <property type="evidence" value="ECO:0007669"/>
    <property type="project" value="TreeGrafter"/>
</dbReference>
<keyword evidence="4" id="KW-0805">Transcription regulation</keyword>
<dbReference type="GO" id="GO:0008270">
    <property type="term" value="F:zinc ion binding"/>
    <property type="evidence" value="ECO:0007669"/>
    <property type="project" value="TreeGrafter"/>
</dbReference>
<keyword evidence="5" id="KW-0238">DNA-binding</keyword>
<dbReference type="InterPro" id="IPR036390">
    <property type="entry name" value="WH_DNA-bd_sf"/>
</dbReference>
<feature type="binding site" evidence="7">
    <location>
        <position position="96"/>
    </location>
    <ligand>
        <name>Zn(2+)</name>
        <dbReference type="ChEBI" id="CHEBI:29105"/>
    </ligand>
</feature>
<evidence type="ECO:0000256" key="5">
    <source>
        <dbReference type="ARBA" id="ARBA00023125"/>
    </source>
</evidence>
<dbReference type="PANTHER" id="PTHR33202:SF8">
    <property type="entry name" value="PEROXIDE-RESPONSIVE REPRESSOR PERR"/>
    <property type="match status" value="1"/>
</dbReference>
<keyword evidence="8" id="KW-0408">Iron</keyword>
<dbReference type="CDD" id="cd07153">
    <property type="entry name" value="Fur_like"/>
    <property type="match status" value="1"/>
</dbReference>
<keyword evidence="10" id="KW-1185">Reference proteome</keyword>
<dbReference type="PANTHER" id="PTHR33202">
    <property type="entry name" value="ZINC UPTAKE REGULATION PROTEIN"/>
    <property type="match status" value="1"/>
</dbReference>
<comment type="cofactor">
    <cofactor evidence="8">
        <name>Mn(2+)</name>
        <dbReference type="ChEBI" id="CHEBI:29035"/>
    </cofactor>
    <cofactor evidence="8">
        <name>Fe(2+)</name>
        <dbReference type="ChEBI" id="CHEBI:29033"/>
    </cofactor>
    <text evidence="8">Binds 1 Mn(2+) or Fe(2+) ion per subunit.</text>
</comment>
<evidence type="ECO:0000256" key="7">
    <source>
        <dbReference type="PIRSR" id="PIRSR602481-1"/>
    </source>
</evidence>
<feature type="binding site" evidence="7">
    <location>
        <position position="133"/>
    </location>
    <ligand>
        <name>Zn(2+)</name>
        <dbReference type="ChEBI" id="CHEBI:29105"/>
    </ligand>
</feature>
<dbReference type="GO" id="GO:1900376">
    <property type="term" value="P:regulation of secondary metabolite biosynthetic process"/>
    <property type="evidence" value="ECO:0007669"/>
    <property type="project" value="TreeGrafter"/>
</dbReference>
<dbReference type="STRING" id="1330330.IX53_10250"/>
<dbReference type="KEGG" id="kpf:IX53_10250"/>
<dbReference type="RefSeq" id="WP_047755280.1">
    <property type="nucleotide sequence ID" value="NZ_CAJUHA010000010.1"/>
</dbReference>
<sequence>MHLKESVELLKRRGYRITPQRIVILKVLENNRTHPTAEDIFLMARKSYPAISIASVYNVLEILEKEGIVKSLTGMDGIKHYDPDTSFHAHFFCRNCRKFFDFEGDFSELSEYFERDFFDYKIESVKVIITGLCPECRNAL</sequence>
<dbReference type="GO" id="GO:0000976">
    <property type="term" value="F:transcription cis-regulatory region binding"/>
    <property type="evidence" value="ECO:0007669"/>
    <property type="project" value="TreeGrafter"/>
</dbReference>
<dbReference type="InterPro" id="IPR036388">
    <property type="entry name" value="WH-like_DNA-bd_sf"/>
</dbReference>